<organism evidence="1">
    <name type="scientific">Arundo donax</name>
    <name type="common">Giant reed</name>
    <name type="synonym">Donax arundinaceus</name>
    <dbReference type="NCBI Taxonomy" id="35708"/>
    <lineage>
        <taxon>Eukaryota</taxon>
        <taxon>Viridiplantae</taxon>
        <taxon>Streptophyta</taxon>
        <taxon>Embryophyta</taxon>
        <taxon>Tracheophyta</taxon>
        <taxon>Spermatophyta</taxon>
        <taxon>Magnoliopsida</taxon>
        <taxon>Liliopsida</taxon>
        <taxon>Poales</taxon>
        <taxon>Poaceae</taxon>
        <taxon>PACMAD clade</taxon>
        <taxon>Arundinoideae</taxon>
        <taxon>Arundineae</taxon>
        <taxon>Arundo</taxon>
    </lineage>
</organism>
<dbReference type="AlphaFoldDB" id="A0A0A9HLT3"/>
<name>A0A0A9HLT3_ARUDO</name>
<proteinExistence type="predicted"/>
<reference evidence="1" key="1">
    <citation type="submission" date="2014-09" db="EMBL/GenBank/DDBJ databases">
        <authorList>
            <person name="Magalhaes I.L.F."/>
            <person name="Oliveira U."/>
            <person name="Santos F.R."/>
            <person name="Vidigal T.H.D.A."/>
            <person name="Brescovit A.D."/>
            <person name="Santos A.J."/>
        </authorList>
    </citation>
    <scope>NUCLEOTIDE SEQUENCE</scope>
    <source>
        <tissue evidence="1">Shoot tissue taken approximately 20 cm above the soil surface</tissue>
    </source>
</reference>
<evidence type="ECO:0000313" key="1">
    <source>
        <dbReference type="EMBL" id="JAE36809.1"/>
    </source>
</evidence>
<accession>A0A0A9HLT3</accession>
<sequence>MQSALLMVLRRWATMSVVLPTMILFNASCTTRSDSTSKALVASSNRRIFGFLRIALAMAILCFWPPES</sequence>
<reference evidence="1" key="2">
    <citation type="journal article" date="2015" name="Data Brief">
        <title>Shoot transcriptome of the giant reed, Arundo donax.</title>
        <authorList>
            <person name="Barrero R.A."/>
            <person name="Guerrero F.D."/>
            <person name="Moolhuijzen P."/>
            <person name="Goolsby J.A."/>
            <person name="Tidwell J."/>
            <person name="Bellgard S.E."/>
            <person name="Bellgard M.I."/>
        </authorList>
    </citation>
    <scope>NUCLEOTIDE SEQUENCE</scope>
    <source>
        <tissue evidence="1">Shoot tissue taken approximately 20 cm above the soil surface</tissue>
    </source>
</reference>
<dbReference type="EMBL" id="GBRH01161087">
    <property type="protein sequence ID" value="JAE36809.1"/>
    <property type="molecule type" value="Transcribed_RNA"/>
</dbReference>
<dbReference type="AntiFam" id="ANF00062">
    <property type="entry name" value="Shadow ORF (opposite ABC transporter protein)"/>
</dbReference>
<protein>
    <submittedName>
        <fullName evidence="1">Uncharacterized protein</fullName>
    </submittedName>
</protein>